<gene>
    <name evidence="2" type="ORF">UFOVP448_30</name>
</gene>
<dbReference type="GO" id="GO:0008234">
    <property type="term" value="F:cysteine-type peptidase activity"/>
    <property type="evidence" value="ECO:0007669"/>
    <property type="project" value="InterPro"/>
</dbReference>
<reference evidence="2" key="1">
    <citation type="submission" date="2020-04" db="EMBL/GenBank/DDBJ databases">
        <authorList>
            <person name="Chiriac C."/>
            <person name="Salcher M."/>
            <person name="Ghai R."/>
            <person name="Kavagutti S V."/>
        </authorList>
    </citation>
    <scope>NUCLEOTIDE SEQUENCE</scope>
</reference>
<evidence type="ECO:0000313" key="2">
    <source>
        <dbReference type="EMBL" id="CAB4142706.1"/>
    </source>
</evidence>
<feature type="domain" description="Peptidase C1A papain C-terminal" evidence="1">
    <location>
        <begin position="79"/>
        <end position="258"/>
    </location>
</feature>
<dbReference type="CDD" id="cd02619">
    <property type="entry name" value="Peptidase_C1"/>
    <property type="match status" value="1"/>
</dbReference>
<dbReference type="InterPro" id="IPR038765">
    <property type="entry name" value="Papain-like_cys_pep_sf"/>
</dbReference>
<evidence type="ECO:0000259" key="1">
    <source>
        <dbReference type="SMART" id="SM00645"/>
    </source>
</evidence>
<dbReference type="EMBL" id="LR796422">
    <property type="protein sequence ID" value="CAB4142706.1"/>
    <property type="molecule type" value="Genomic_DNA"/>
</dbReference>
<dbReference type="Gene3D" id="2.40.50.170">
    <property type="entry name" value="Cysteine proteinases. Chain C"/>
    <property type="match status" value="1"/>
</dbReference>
<accession>A0A6J5MCI5</accession>
<protein>
    <submittedName>
        <fullName evidence="2">Peptidase_C1 domain containing protein</fullName>
    </submittedName>
</protein>
<name>A0A6J5MCI5_9CAUD</name>
<dbReference type="GO" id="GO:0001897">
    <property type="term" value="P:symbiont-mediated cytolysis of host cell"/>
    <property type="evidence" value="ECO:0007669"/>
    <property type="project" value="UniProtKB-ARBA"/>
</dbReference>
<dbReference type="SUPFAM" id="SSF54001">
    <property type="entry name" value="Cysteine proteinases"/>
    <property type="match status" value="1"/>
</dbReference>
<organism evidence="2">
    <name type="scientific">uncultured Caudovirales phage</name>
    <dbReference type="NCBI Taxonomy" id="2100421"/>
    <lineage>
        <taxon>Viruses</taxon>
        <taxon>Duplodnaviria</taxon>
        <taxon>Heunggongvirae</taxon>
        <taxon>Uroviricota</taxon>
        <taxon>Caudoviricetes</taxon>
        <taxon>Peduoviridae</taxon>
        <taxon>Maltschvirus</taxon>
        <taxon>Maltschvirus maltsch</taxon>
    </lineage>
</organism>
<dbReference type="InterPro" id="IPR000668">
    <property type="entry name" value="Peptidase_C1A_C"/>
</dbReference>
<dbReference type="Gene3D" id="3.90.70.10">
    <property type="entry name" value="Cysteine proteinases"/>
    <property type="match status" value="1"/>
</dbReference>
<proteinExistence type="predicted"/>
<dbReference type="SMART" id="SM00645">
    <property type="entry name" value="Pept_C1"/>
    <property type="match status" value="1"/>
</dbReference>
<sequence>MANLGEGRSCNFVIDDDTKIDPVVDGMKGFFAPPNVGYGSSEPLSSIDLPPSLMIARTSWQSMIQEREELQIGLHSLVRSKGLTVLNQERTNYCWANGVVYAMMCHMLHRHNQIVRLSPASAAAQIKNYQNVGGWGDEALKFISEKGVAPQSLWPANAIDPNYNTASTRGAMLNYRTPKWIIPSPRNLDQLVSLLLRNIAVGVGYNWWGHLVCAIDVVWTNGGVAIIIANSWGEGWGDKGYGRLEGNRMLPDGSAAPLSIVNF</sequence>
<dbReference type="GO" id="GO:0006508">
    <property type="term" value="P:proteolysis"/>
    <property type="evidence" value="ECO:0007669"/>
    <property type="project" value="InterPro"/>
</dbReference>